<sequence>MPIARRRKKQPDVLRPQLLQSAGQLALEAGLRAVTLEAVAARAGVSKGGLQYHFPNKQALLDALFDETLAAFKADMLSAMAEDPDTGGRAARGYIHASLQESRRNASATHLHLLLAMMLTDPETRARWSPKIVEINRPEPLPDAEAARLMICRLAADGLWLAELLGYQSMPPSLYAEVLRQIDQMTRNNSK</sequence>
<dbReference type="PANTHER" id="PTHR30055:SF234">
    <property type="entry name" value="HTH-TYPE TRANSCRIPTIONAL REGULATOR BETI"/>
    <property type="match status" value="1"/>
</dbReference>
<evidence type="ECO:0000256" key="3">
    <source>
        <dbReference type="ARBA" id="ARBA00023163"/>
    </source>
</evidence>
<dbReference type="PANTHER" id="PTHR30055">
    <property type="entry name" value="HTH-TYPE TRANSCRIPTIONAL REGULATOR RUTR"/>
    <property type="match status" value="1"/>
</dbReference>
<dbReference type="RefSeq" id="WP_377814311.1">
    <property type="nucleotide sequence ID" value="NZ_JBHRSJ010000019.1"/>
</dbReference>
<dbReference type="Proteomes" id="UP001595457">
    <property type="component" value="Unassembled WGS sequence"/>
</dbReference>
<evidence type="ECO:0000256" key="4">
    <source>
        <dbReference type="PROSITE-ProRule" id="PRU00335"/>
    </source>
</evidence>
<evidence type="ECO:0000259" key="5">
    <source>
        <dbReference type="PROSITE" id="PS50977"/>
    </source>
</evidence>
<dbReference type="InterPro" id="IPR001647">
    <property type="entry name" value="HTH_TetR"/>
</dbReference>
<dbReference type="PROSITE" id="PS50977">
    <property type="entry name" value="HTH_TETR_2"/>
    <property type="match status" value="1"/>
</dbReference>
<feature type="domain" description="HTH tetR-type" evidence="5">
    <location>
        <begin position="12"/>
        <end position="72"/>
    </location>
</feature>
<name>A0ABV7ATR1_9GAMM</name>
<keyword evidence="2 4" id="KW-0238">DNA-binding</keyword>
<dbReference type="Pfam" id="PF17937">
    <property type="entry name" value="TetR_C_28"/>
    <property type="match status" value="1"/>
</dbReference>
<comment type="caution">
    <text evidence="6">The sequence shown here is derived from an EMBL/GenBank/DDBJ whole genome shotgun (WGS) entry which is preliminary data.</text>
</comment>
<dbReference type="Gene3D" id="1.10.357.10">
    <property type="entry name" value="Tetracycline Repressor, domain 2"/>
    <property type="match status" value="1"/>
</dbReference>
<evidence type="ECO:0000313" key="6">
    <source>
        <dbReference type="EMBL" id="MFC2972661.1"/>
    </source>
</evidence>
<gene>
    <name evidence="6" type="ORF">ACFOJE_10615</name>
</gene>
<keyword evidence="3" id="KW-0804">Transcription</keyword>
<reference evidence="7" key="1">
    <citation type="journal article" date="2019" name="Int. J. Syst. Evol. Microbiol.">
        <title>The Global Catalogue of Microorganisms (GCM) 10K type strain sequencing project: providing services to taxonomists for standard genome sequencing and annotation.</title>
        <authorList>
            <consortium name="The Broad Institute Genomics Platform"/>
            <consortium name="The Broad Institute Genome Sequencing Center for Infectious Disease"/>
            <person name="Wu L."/>
            <person name="Ma J."/>
        </authorList>
    </citation>
    <scope>NUCLEOTIDE SEQUENCE [LARGE SCALE GENOMIC DNA]</scope>
    <source>
        <strain evidence="7">KCTC 62195</strain>
    </source>
</reference>
<dbReference type="InterPro" id="IPR009057">
    <property type="entry name" value="Homeodomain-like_sf"/>
</dbReference>
<protein>
    <submittedName>
        <fullName evidence="6">TetR/AcrR family transcriptional regulator</fullName>
    </submittedName>
</protein>
<feature type="DNA-binding region" description="H-T-H motif" evidence="4">
    <location>
        <begin position="35"/>
        <end position="54"/>
    </location>
</feature>
<proteinExistence type="predicted"/>
<dbReference type="InterPro" id="IPR050109">
    <property type="entry name" value="HTH-type_TetR-like_transc_reg"/>
</dbReference>
<keyword evidence="7" id="KW-1185">Reference proteome</keyword>
<keyword evidence="1" id="KW-0805">Transcription regulation</keyword>
<evidence type="ECO:0000256" key="1">
    <source>
        <dbReference type="ARBA" id="ARBA00023015"/>
    </source>
</evidence>
<organism evidence="6 7">
    <name type="scientific">Azotobacter bryophylli</name>
    <dbReference type="NCBI Taxonomy" id="1986537"/>
    <lineage>
        <taxon>Bacteria</taxon>
        <taxon>Pseudomonadati</taxon>
        <taxon>Pseudomonadota</taxon>
        <taxon>Gammaproteobacteria</taxon>
        <taxon>Pseudomonadales</taxon>
        <taxon>Pseudomonadaceae</taxon>
        <taxon>Azotobacter</taxon>
    </lineage>
</organism>
<evidence type="ECO:0000313" key="7">
    <source>
        <dbReference type="Proteomes" id="UP001595457"/>
    </source>
</evidence>
<dbReference type="SUPFAM" id="SSF46689">
    <property type="entry name" value="Homeodomain-like"/>
    <property type="match status" value="1"/>
</dbReference>
<dbReference type="Pfam" id="PF00440">
    <property type="entry name" value="TetR_N"/>
    <property type="match status" value="1"/>
</dbReference>
<dbReference type="SUPFAM" id="SSF48498">
    <property type="entry name" value="Tetracyclin repressor-like, C-terminal domain"/>
    <property type="match status" value="1"/>
</dbReference>
<dbReference type="InterPro" id="IPR036271">
    <property type="entry name" value="Tet_transcr_reg_TetR-rel_C_sf"/>
</dbReference>
<dbReference type="InterPro" id="IPR041479">
    <property type="entry name" value="TetR_CgmR_C"/>
</dbReference>
<dbReference type="EMBL" id="JBHRSJ010000019">
    <property type="protein sequence ID" value="MFC2972661.1"/>
    <property type="molecule type" value="Genomic_DNA"/>
</dbReference>
<accession>A0ABV7ATR1</accession>
<evidence type="ECO:0000256" key="2">
    <source>
        <dbReference type="ARBA" id="ARBA00023125"/>
    </source>
</evidence>
<dbReference type="PRINTS" id="PR00455">
    <property type="entry name" value="HTHTETR"/>
</dbReference>